<evidence type="ECO:0000256" key="6">
    <source>
        <dbReference type="ARBA" id="ARBA00022771"/>
    </source>
</evidence>
<dbReference type="Gene3D" id="3.40.220.10">
    <property type="entry name" value="Leucine Aminopeptidase, subunit E, domain 1"/>
    <property type="match status" value="1"/>
</dbReference>
<evidence type="ECO:0000256" key="8">
    <source>
        <dbReference type="PROSITE-ProRule" id="PRU00175"/>
    </source>
</evidence>
<keyword evidence="5 9" id="KW-0479">Metal-binding</keyword>
<dbReference type="InterPro" id="IPR013083">
    <property type="entry name" value="Znf_RING/FYVE/PHD"/>
</dbReference>
<sequence length="407" mass="45329">MSYKFRNVDIYFEVGDIFTSNVDAICISTTARLDLRVGAGKALRRKVGDSLDAVLAVERQKITHSTGVVVIDGGALLDNKKVIFALIRGSDVGFLYDVYERVFRKAIDEGFQSIALTAIGTGALNVPIAFGSICSFVALNRINNFGSLEKIYFKDISSRTINEYERKFRRAFGGTEGVVPDELELDEIDDGSGEENIESTAMVTLTDSDRSKLEEDDKCAICLSNFFESNEAAVKLKLCRHIYHLDCINEAFKMRPRCPLCLKTYVTTFGPQPLGGSMTSTIVPERVPGFPDANGFIQIKYKIPSGIQNEQHIRPGLPYIGVTRIAYLPNTEEGVKCLKLLEVAFKMRLVFTVSDSITTGKKNVCVWNGIHHKTLKEGDNFGYPDPAYLIRLQRELNDLGITEELLF</sequence>
<dbReference type="Pfam" id="PF13639">
    <property type="entry name" value="zf-RING_2"/>
    <property type="match status" value="1"/>
</dbReference>
<dbReference type="InterPro" id="IPR043472">
    <property type="entry name" value="Macro_dom-like"/>
</dbReference>
<reference evidence="12" key="1">
    <citation type="submission" date="2014-07" db="EMBL/GenBank/DDBJ databases">
        <authorList>
            <person name="Martin A.A"/>
            <person name="De Silva N."/>
        </authorList>
    </citation>
    <scope>NUCLEOTIDE SEQUENCE</scope>
</reference>
<evidence type="ECO:0000256" key="1">
    <source>
        <dbReference type="ARBA" id="ARBA00000900"/>
    </source>
</evidence>
<dbReference type="STRING" id="75913.A0A0K0EUA3"/>
<accession>A0A0K0EUA3</accession>
<dbReference type="SUPFAM" id="SSF57850">
    <property type="entry name" value="RING/U-box"/>
    <property type="match status" value="1"/>
</dbReference>
<evidence type="ECO:0000259" key="11">
    <source>
        <dbReference type="PROSITE" id="PS51154"/>
    </source>
</evidence>
<dbReference type="InterPro" id="IPR001841">
    <property type="entry name" value="Znf_RING"/>
</dbReference>
<proteinExistence type="inferred from homology"/>
<evidence type="ECO:0000256" key="5">
    <source>
        <dbReference type="ARBA" id="ARBA00022723"/>
    </source>
</evidence>
<comment type="subcellular location">
    <subcellularLocation>
        <location evidence="9">Cytoplasm</location>
    </subcellularLocation>
</comment>
<evidence type="ECO:0000256" key="7">
    <source>
        <dbReference type="ARBA" id="ARBA00022833"/>
    </source>
</evidence>
<evidence type="ECO:0000256" key="9">
    <source>
        <dbReference type="RuleBase" id="RU367105"/>
    </source>
</evidence>
<evidence type="ECO:0000259" key="10">
    <source>
        <dbReference type="PROSITE" id="PS50089"/>
    </source>
</evidence>
<keyword evidence="4 9" id="KW-0808">Transferase</keyword>
<dbReference type="InterPro" id="IPR039399">
    <property type="entry name" value="Deltex_C_sf"/>
</dbReference>
<evidence type="ECO:0000313" key="12">
    <source>
        <dbReference type="Proteomes" id="UP000035680"/>
    </source>
</evidence>
<feature type="domain" description="Macro" evidence="11">
    <location>
        <begin position="1"/>
        <end position="172"/>
    </location>
</feature>
<dbReference type="GO" id="GO:0007219">
    <property type="term" value="P:Notch signaling pathway"/>
    <property type="evidence" value="ECO:0007669"/>
    <property type="project" value="InterPro"/>
</dbReference>
<comment type="catalytic activity">
    <reaction evidence="1 9">
        <text>S-ubiquitinyl-[E2 ubiquitin-conjugating enzyme]-L-cysteine + [acceptor protein]-L-lysine = [E2 ubiquitin-conjugating enzyme]-L-cysteine + N(6)-ubiquitinyl-[acceptor protein]-L-lysine.</text>
        <dbReference type="EC" id="2.3.2.27"/>
    </reaction>
</comment>
<dbReference type="InterPro" id="IPR039396">
    <property type="entry name" value="Deltex_C"/>
</dbReference>
<dbReference type="GO" id="GO:0016567">
    <property type="term" value="P:protein ubiquitination"/>
    <property type="evidence" value="ECO:0007669"/>
    <property type="project" value="UniProtKB-UniRule"/>
</dbReference>
<dbReference type="SUPFAM" id="SSF52949">
    <property type="entry name" value="Macro domain-like"/>
    <property type="match status" value="1"/>
</dbReference>
<dbReference type="Gene3D" id="3.30.390.130">
    <property type="match status" value="1"/>
</dbReference>
<dbReference type="CDD" id="cd09633">
    <property type="entry name" value="Deltex_C"/>
    <property type="match status" value="1"/>
</dbReference>
<dbReference type="WBParaSite" id="SVE_0009600.1">
    <property type="protein sequence ID" value="SVE_0009600.1"/>
    <property type="gene ID" value="SVE_0009600"/>
</dbReference>
<evidence type="ECO:0000256" key="3">
    <source>
        <dbReference type="ARBA" id="ARBA00009413"/>
    </source>
</evidence>
<dbReference type="GO" id="GO:0005737">
    <property type="term" value="C:cytoplasm"/>
    <property type="evidence" value="ECO:0007669"/>
    <property type="project" value="UniProtKB-SubCell"/>
</dbReference>
<organism evidence="12 13">
    <name type="scientific">Strongyloides venezuelensis</name>
    <name type="common">Threadworm</name>
    <dbReference type="NCBI Taxonomy" id="75913"/>
    <lineage>
        <taxon>Eukaryota</taxon>
        <taxon>Metazoa</taxon>
        <taxon>Ecdysozoa</taxon>
        <taxon>Nematoda</taxon>
        <taxon>Chromadorea</taxon>
        <taxon>Rhabditida</taxon>
        <taxon>Tylenchina</taxon>
        <taxon>Panagrolaimomorpha</taxon>
        <taxon>Strongyloidoidea</taxon>
        <taxon>Strongyloididae</taxon>
        <taxon>Strongyloides</taxon>
    </lineage>
</organism>
<evidence type="ECO:0000256" key="4">
    <source>
        <dbReference type="ARBA" id="ARBA00022679"/>
    </source>
</evidence>
<evidence type="ECO:0000256" key="2">
    <source>
        <dbReference type="ARBA" id="ARBA00004906"/>
    </source>
</evidence>
<dbReference type="PROSITE" id="PS50089">
    <property type="entry name" value="ZF_RING_2"/>
    <property type="match status" value="1"/>
</dbReference>
<dbReference type="GO" id="GO:0008270">
    <property type="term" value="F:zinc ion binding"/>
    <property type="evidence" value="ECO:0007669"/>
    <property type="project" value="UniProtKB-KW"/>
</dbReference>
<dbReference type="InterPro" id="IPR002589">
    <property type="entry name" value="Macro_dom"/>
</dbReference>
<dbReference type="GO" id="GO:0061630">
    <property type="term" value="F:ubiquitin protein ligase activity"/>
    <property type="evidence" value="ECO:0007669"/>
    <property type="project" value="UniProtKB-UniRule"/>
</dbReference>
<protein>
    <recommendedName>
        <fullName evidence="9">E3 ubiquitin-protein ligase</fullName>
        <ecNumber evidence="9">2.3.2.27</ecNumber>
    </recommendedName>
</protein>
<dbReference type="InterPro" id="IPR039398">
    <property type="entry name" value="Deltex_fam"/>
</dbReference>
<dbReference type="Pfam" id="PF18102">
    <property type="entry name" value="DTC"/>
    <property type="match status" value="1"/>
</dbReference>
<keyword evidence="7 9" id="KW-0862">Zinc</keyword>
<comment type="similarity">
    <text evidence="3 9">Belongs to the Deltex family.</text>
</comment>
<dbReference type="Gene3D" id="3.30.40.10">
    <property type="entry name" value="Zinc/RING finger domain, C3HC4 (zinc finger)"/>
    <property type="match status" value="1"/>
</dbReference>
<dbReference type="AlphaFoldDB" id="A0A0K0EUA3"/>
<keyword evidence="12" id="KW-1185">Reference proteome</keyword>
<keyword evidence="6 8" id="KW-0863">Zinc-finger</keyword>
<feature type="domain" description="RING-type" evidence="10">
    <location>
        <begin position="219"/>
        <end position="261"/>
    </location>
</feature>
<dbReference type="Proteomes" id="UP000035680">
    <property type="component" value="Unassembled WGS sequence"/>
</dbReference>
<dbReference type="PROSITE" id="PS51154">
    <property type="entry name" value="MACRO"/>
    <property type="match status" value="1"/>
</dbReference>
<name>A0A0K0EUA3_STRVS</name>
<dbReference type="EC" id="2.3.2.27" evidence="9"/>
<reference evidence="13" key="2">
    <citation type="submission" date="2015-08" db="UniProtKB">
        <authorList>
            <consortium name="WormBaseParasite"/>
        </authorList>
    </citation>
    <scope>IDENTIFICATION</scope>
</reference>
<dbReference type="PANTHER" id="PTHR12622">
    <property type="entry name" value="DELTEX-RELATED"/>
    <property type="match status" value="1"/>
</dbReference>
<keyword evidence="9" id="KW-0963">Cytoplasm</keyword>
<dbReference type="SMART" id="SM00184">
    <property type="entry name" value="RING"/>
    <property type="match status" value="1"/>
</dbReference>
<comment type="pathway">
    <text evidence="2 9">Protein modification; protein ubiquitination.</text>
</comment>
<dbReference type="Pfam" id="PF01661">
    <property type="entry name" value="Macro"/>
    <property type="match status" value="1"/>
</dbReference>
<evidence type="ECO:0000313" key="13">
    <source>
        <dbReference type="WBParaSite" id="SVE_0009600.1"/>
    </source>
</evidence>
<dbReference type="UniPathway" id="UPA00143"/>